<evidence type="ECO:0000256" key="7">
    <source>
        <dbReference type="ARBA" id="ARBA00022643"/>
    </source>
</evidence>
<name>R7Z184_CONA1</name>
<evidence type="ECO:0000256" key="8">
    <source>
        <dbReference type="ARBA" id="ARBA00022723"/>
    </source>
</evidence>
<dbReference type="OMA" id="RIWFRPK"/>
<organism evidence="20 21">
    <name type="scientific">Coniosporium apollinis (strain CBS 100218)</name>
    <name type="common">Rock-inhabiting black yeast</name>
    <dbReference type="NCBI Taxonomy" id="1168221"/>
    <lineage>
        <taxon>Eukaryota</taxon>
        <taxon>Fungi</taxon>
        <taxon>Dikarya</taxon>
        <taxon>Ascomycota</taxon>
        <taxon>Pezizomycotina</taxon>
        <taxon>Dothideomycetes</taxon>
        <taxon>Dothideomycetes incertae sedis</taxon>
        <taxon>Coniosporium</taxon>
    </lineage>
</organism>
<keyword evidence="21" id="KW-1185">Reference proteome</keyword>
<keyword evidence="5" id="KW-0349">Heme</keyword>
<keyword evidence="9" id="KW-0560">Oxidoreductase</keyword>
<dbReference type="HOGENOM" id="CLU_020639_1_1_1"/>
<evidence type="ECO:0000256" key="11">
    <source>
        <dbReference type="ARBA" id="ARBA00023128"/>
    </source>
</evidence>
<keyword evidence="8" id="KW-0479">Metal-binding</keyword>
<dbReference type="InterPro" id="IPR037396">
    <property type="entry name" value="FMN_HAD"/>
</dbReference>
<dbReference type="eggNOG" id="KOG0537">
    <property type="taxonomic scope" value="Eukaryota"/>
</dbReference>
<dbReference type="EC" id="1.1.2.3" evidence="15"/>
<dbReference type="RefSeq" id="XP_007783116.1">
    <property type="nucleotide sequence ID" value="XM_007784926.1"/>
</dbReference>
<comment type="subcellular location">
    <subcellularLocation>
        <location evidence="3">Mitochondrion intermembrane space</location>
    </subcellularLocation>
</comment>
<dbReference type="PROSITE" id="PS50255">
    <property type="entry name" value="CYTOCHROME_B5_2"/>
    <property type="match status" value="1"/>
</dbReference>
<dbReference type="Proteomes" id="UP000016924">
    <property type="component" value="Unassembled WGS sequence"/>
</dbReference>
<dbReference type="EMBL" id="JH767590">
    <property type="protein sequence ID" value="EON67799.1"/>
    <property type="molecule type" value="Genomic_DNA"/>
</dbReference>
<keyword evidence="6" id="KW-0285">Flavoprotein</keyword>
<feature type="region of interest" description="Disordered" evidence="17">
    <location>
        <begin position="284"/>
        <end position="307"/>
    </location>
</feature>
<dbReference type="PROSITE" id="PS51349">
    <property type="entry name" value="FMN_HYDROXY_ACID_DH_2"/>
    <property type="match status" value="1"/>
</dbReference>
<dbReference type="InterPro" id="IPR018506">
    <property type="entry name" value="Cyt_B5_heme-BS"/>
</dbReference>
<dbReference type="InterPro" id="IPR000262">
    <property type="entry name" value="FMN-dep_DH"/>
</dbReference>
<comment type="cofactor">
    <cofactor evidence="2">
        <name>heme b</name>
        <dbReference type="ChEBI" id="CHEBI:60344"/>
    </cofactor>
</comment>
<comment type="cofactor">
    <cofactor evidence="1">
        <name>FMN</name>
        <dbReference type="ChEBI" id="CHEBI:58210"/>
    </cofactor>
</comment>
<dbReference type="OrthoDB" id="1925334at2759"/>
<evidence type="ECO:0000256" key="5">
    <source>
        <dbReference type="ARBA" id="ARBA00022617"/>
    </source>
</evidence>
<dbReference type="GO" id="GO:0006089">
    <property type="term" value="P:lactate metabolic process"/>
    <property type="evidence" value="ECO:0007669"/>
    <property type="project" value="TreeGrafter"/>
</dbReference>
<dbReference type="PANTHER" id="PTHR10578:SF148">
    <property type="entry name" value="L-LACTATE DEHYDROGENASE (CYTOCHROME)"/>
    <property type="match status" value="1"/>
</dbReference>
<dbReference type="InterPro" id="IPR001199">
    <property type="entry name" value="Cyt_B5-like_heme/steroid-bd"/>
</dbReference>
<feature type="domain" description="Cytochrome b5 heme-binding" evidence="18">
    <location>
        <begin position="10"/>
        <end position="87"/>
    </location>
</feature>
<evidence type="ECO:0000256" key="14">
    <source>
        <dbReference type="ARBA" id="ARBA00061589"/>
    </source>
</evidence>
<evidence type="ECO:0000256" key="3">
    <source>
        <dbReference type="ARBA" id="ARBA00004569"/>
    </source>
</evidence>
<evidence type="ECO:0000313" key="21">
    <source>
        <dbReference type="Proteomes" id="UP000016924"/>
    </source>
</evidence>
<sequence>MNHTSNDTQAVKLSGEEVGKHNSRESCWVIIHGRAYDVTEFLPEHPGGAKIILKYAGKDASDEYDPIHPPDTLDKFLDKKFHLGEVDMNTVEQETKEEDPEEQERQERIKRMPILEQCYNLMDFEAVARRVMKRTAWAYYSSGADDEITMRENHSAFHKIWFRPRVLVDVEKVDFSTTMLGTKVDIPFYVTATALGKLGNPEGEVILTRGAKKHNVIQMIPTLASCSFDELVDAAEGNQVQWLQLYVNKNRDITKRIVEHAEKRGCKGLFITVDAPQLGRREKDMRSKFSDVGSNVQSTGGHDVDRSQGAARAISSFIDPALSWKDIPWFQSITKMPILLKGVQRVEDVIRAIEAGVQGVVLSNHGGRQLDFARSGIEVLAEVMPVLRERGLEDKIEIYIDGGVRRATDIIKALCLGAKGVGIGRPFLFAMSAYGLPGVDRAMQLLKDEMEMNMRLIGAAKIEDLDPTMVDTRNLSSHTTVVPTDTLSLGAYDALIGPKEKVSAKL</sequence>
<dbReference type="GO" id="GO:0046872">
    <property type="term" value="F:metal ion binding"/>
    <property type="evidence" value="ECO:0007669"/>
    <property type="project" value="UniProtKB-KW"/>
</dbReference>
<reference evidence="21" key="1">
    <citation type="submission" date="2012-06" db="EMBL/GenBank/DDBJ databases">
        <title>The genome sequence of Coniosporium apollinis CBS 100218.</title>
        <authorList>
            <consortium name="The Broad Institute Genome Sequencing Platform"/>
            <person name="Cuomo C."/>
            <person name="Gorbushina A."/>
            <person name="Noack S."/>
            <person name="Walker B."/>
            <person name="Young S.K."/>
            <person name="Zeng Q."/>
            <person name="Gargeya S."/>
            <person name="Fitzgerald M."/>
            <person name="Haas B."/>
            <person name="Abouelleil A."/>
            <person name="Alvarado L."/>
            <person name="Arachchi H.M."/>
            <person name="Berlin A.M."/>
            <person name="Chapman S.B."/>
            <person name="Goldberg J."/>
            <person name="Griggs A."/>
            <person name="Gujja S."/>
            <person name="Hansen M."/>
            <person name="Howarth C."/>
            <person name="Imamovic A."/>
            <person name="Larimer J."/>
            <person name="McCowan C."/>
            <person name="Montmayeur A."/>
            <person name="Murphy C."/>
            <person name="Neiman D."/>
            <person name="Pearson M."/>
            <person name="Priest M."/>
            <person name="Roberts A."/>
            <person name="Saif S."/>
            <person name="Shea T."/>
            <person name="Sisk P."/>
            <person name="Sykes S."/>
            <person name="Wortman J."/>
            <person name="Nusbaum C."/>
            <person name="Birren B."/>
        </authorList>
    </citation>
    <scope>NUCLEOTIDE SEQUENCE [LARGE SCALE GENOMIC DNA]</scope>
    <source>
        <strain evidence="21">CBS 100218</strain>
    </source>
</reference>
<evidence type="ECO:0000256" key="16">
    <source>
        <dbReference type="ARBA" id="ARBA00068515"/>
    </source>
</evidence>
<keyword evidence="10" id="KW-0408">Iron</keyword>
<dbReference type="eggNOG" id="KOG0538">
    <property type="taxonomic scope" value="Eukaryota"/>
</dbReference>
<evidence type="ECO:0000256" key="2">
    <source>
        <dbReference type="ARBA" id="ARBA00001970"/>
    </source>
</evidence>
<dbReference type="AlphaFoldDB" id="R7Z184"/>
<evidence type="ECO:0000256" key="17">
    <source>
        <dbReference type="SAM" id="MobiDB-lite"/>
    </source>
</evidence>
<evidence type="ECO:0000256" key="15">
    <source>
        <dbReference type="ARBA" id="ARBA00066458"/>
    </source>
</evidence>
<feature type="domain" description="FMN hydroxy acid dehydrogenase" evidence="19">
    <location>
        <begin position="113"/>
        <end position="475"/>
    </location>
</feature>
<dbReference type="STRING" id="1168221.R7Z184"/>
<dbReference type="InterPro" id="IPR036400">
    <property type="entry name" value="Cyt_B5-like_heme/steroid_sf"/>
</dbReference>
<gene>
    <name evidence="20" type="ORF">W97_07054</name>
</gene>
<comment type="similarity">
    <text evidence="14">In the N-terminal section; belongs to the cytochrome b5 family.</text>
</comment>
<proteinExistence type="inferred from homology"/>
<keyword evidence="7" id="KW-0288">FMN</keyword>
<dbReference type="PROSITE" id="PS00191">
    <property type="entry name" value="CYTOCHROME_B5_1"/>
    <property type="match status" value="1"/>
</dbReference>
<comment type="catalytic activity">
    <reaction evidence="12">
        <text>(S)-lactate + 2 Fe(III)-[cytochrome c] = 2 Fe(II)-[cytochrome c] + pyruvate + 2 H(+)</text>
        <dbReference type="Rhea" id="RHEA:19909"/>
        <dbReference type="Rhea" id="RHEA-COMP:10350"/>
        <dbReference type="Rhea" id="RHEA-COMP:14399"/>
        <dbReference type="ChEBI" id="CHEBI:15361"/>
        <dbReference type="ChEBI" id="CHEBI:15378"/>
        <dbReference type="ChEBI" id="CHEBI:16651"/>
        <dbReference type="ChEBI" id="CHEBI:29033"/>
        <dbReference type="ChEBI" id="CHEBI:29034"/>
        <dbReference type="EC" id="1.1.2.3"/>
    </reaction>
    <physiologicalReaction direction="left-to-right" evidence="12">
        <dbReference type="Rhea" id="RHEA:19910"/>
    </physiologicalReaction>
</comment>
<dbReference type="FunFam" id="3.20.20.70:FF:000062">
    <property type="entry name" value="Cytochrome b2, mitochondrial, putative"/>
    <property type="match status" value="1"/>
</dbReference>
<evidence type="ECO:0000256" key="6">
    <source>
        <dbReference type="ARBA" id="ARBA00022630"/>
    </source>
</evidence>
<dbReference type="GO" id="GO:0005758">
    <property type="term" value="C:mitochondrial intermembrane space"/>
    <property type="evidence" value="ECO:0007669"/>
    <property type="project" value="UniProtKB-SubCell"/>
</dbReference>
<accession>R7Z184</accession>
<keyword evidence="11" id="KW-0496">Mitochondrion</keyword>
<dbReference type="Pfam" id="PF01070">
    <property type="entry name" value="FMN_dh"/>
    <property type="match status" value="1"/>
</dbReference>
<dbReference type="GO" id="GO:0020037">
    <property type="term" value="F:heme binding"/>
    <property type="evidence" value="ECO:0007669"/>
    <property type="project" value="InterPro"/>
</dbReference>
<dbReference type="SMART" id="SM01117">
    <property type="entry name" value="Cyt-b5"/>
    <property type="match status" value="1"/>
</dbReference>
<dbReference type="Gene3D" id="3.20.20.70">
    <property type="entry name" value="Aldolase class I"/>
    <property type="match status" value="1"/>
</dbReference>
<dbReference type="GO" id="GO:0004460">
    <property type="term" value="F:L-lactate dehydrogenase (cytochrome) activity"/>
    <property type="evidence" value="ECO:0007669"/>
    <property type="project" value="UniProtKB-EC"/>
</dbReference>
<dbReference type="InterPro" id="IPR008259">
    <property type="entry name" value="FMN_hydac_DH_AS"/>
</dbReference>
<evidence type="ECO:0000259" key="18">
    <source>
        <dbReference type="PROSITE" id="PS50255"/>
    </source>
</evidence>
<dbReference type="PANTHER" id="PTHR10578">
    <property type="entry name" value="S -2-HYDROXY-ACID OXIDASE-RELATED"/>
    <property type="match status" value="1"/>
</dbReference>
<dbReference type="Pfam" id="PF00173">
    <property type="entry name" value="Cyt-b5"/>
    <property type="match status" value="1"/>
</dbReference>
<dbReference type="SUPFAM" id="SSF51395">
    <property type="entry name" value="FMN-linked oxidoreductases"/>
    <property type="match status" value="1"/>
</dbReference>
<evidence type="ECO:0000256" key="13">
    <source>
        <dbReference type="ARBA" id="ARBA00061137"/>
    </source>
</evidence>
<dbReference type="FunFam" id="3.10.120.10:FF:000012">
    <property type="entry name" value="Mitochondrial cytochrome b2, putative"/>
    <property type="match status" value="1"/>
</dbReference>
<dbReference type="InterPro" id="IPR013785">
    <property type="entry name" value="Aldolase_TIM"/>
</dbReference>
<dbReference type="CDD" id="cd02922">
    <property type="entry name" value="FCB2_FMN"/>
    <property type="match status" value="1"/>
</dbReference>
<evidence type="ECO:0000313" key="20">
    <source>
        <dbReference type="EMBL" id="EON67799.1"/>
    </source>
</evidence>
<evidence type="ECO:0000256" key="9">
    <source>
        <dbReference type="ARBA" id="ARBA00023002"/>
    </source>
</evidence>
<dbReference type="PRINTS" id="PR00363">
    <property type="entry name" value="CYTOCHROMEB5"/>
</dbReference>
<evidence type="ECO:0000256" key="12">
    <source>
        <dbReference type="ARBA" id="ARBA00052399"/>
    </source>
</evidence>
<protein>
    <recommendedName>
        <fullName evidence="16">L-lactate dehydrogenase (cytochrome)</fullName>
        <ecNumber evidence="15">1.1.2.3</ecNumber>
    </recommendedName>
</protein>
<evidence type="ECO:0000256" key="4">
    <source>
        <dbReference type="ARBA" id="ARBA00011881"/>
    </source>
</evidence>
<evidence type="ECO:0000256" key="1">
    <source>
        <dbReference type="ARBA" id="ARBA00001917"/>
    </source>
</evidence>
<evidence type="ECO:0000259" key="19">
    <source>
        <dbReference type="PROSITE" id="PS51349"/>
    </source>
</evidence>
<dbReference type="Gene3D" id="3.10.120.10">
    <property type="entry name" value="Cytochrome b5-like heme/steroid binding domain"/>
    <property type="match status" value="1"/>
</dbReference>
<dbReference type="SUPFAM" id="SSF55856">
    <property type="entry name" value="Cytochrome b5-like heme/steroid binding domain"/>
    <property type="match status" value="1"/>
</dbReference>
<dbReference type="InterPro" id="IPR037458">
    <property type="entry name" value="L-MDH/L-LDH_FMN-bd"/>
</dbReference>
<evidence type="ECO:0000256" key="10">
    <source>
        <dbReference type="ARBA" id="ARBA00023004"/>
    </source>
</evidence>
<dbReference type="GeneID" id="19904365"/>
<comment type="similarity">
    <text evidence="13">In the C-terminal section; belongs to the FMN-dependent alpha-hydroxy acid dehydrogenase family.</text>
</comment>
<dbReference type="PROSITE" id="PS00557">
    <property type="entry name" value="FMN_HYDROXY_ACID_DH_1"/>
    <property type="match status" value="1"/>
</dbReference>
<comment type="subunit">
    <text evidence="4">Homotetramer.</text>
</comment>